<proteinExistence type="predicted"/>
<dbReference type="AlphaFoldDB" id="A0A2P2BU59"/>
<reference evidence="1 2" key="1">
    <citation type="submission" date="2014-09" db="EMBL/GenBank/DDBJ databases">
        <authorList>
            <person name="Hornung B.V."/>
        </authorList>
    </citation>
    <scope>NUCLEOTIDE SEQUENCE [LARGE SCALE GENOMIC DNA]</scope>
    <source>
        <strain evidence="1 2">FRIFI</strain>
    </source>
</reference>
<dbReference type="EMBL" id="LN650648">
    <property type="protein sequence ID" value="CEI73888.1"/>
    <property type="molecule type" value="Genomic_DNA"/>
</dbReference>
<protein>
    <submittedName>
        <fullName evidence="1">Uncharacterized protein</fullName>
    </submittedName>
</protein>
<keyword evidence="2" id="KW-1185">Reference proteome</keyword>
<accession>A0A2P2BU59</accession>
<dbReference type="KEGG" id="rhom:FRIFI_2362"/>
<organism evidence="1 2">
    <name type="scientific">Romboutsia hominis</name>
    <dbReference type="NCBI Taxonomy" id="1507512"/>
    <lineage>
        <taxon>Bacteria</taxon>
        <taxon>Bacillati</taxon>
        <taxon>Bacillota</taxon>
        <taxon>Clostridia</taxon>
        <taxon>Peptostreptococcales</taxon>
        <taxon>Peptostreptococcaceae</taxon>
        <taxon>Romboutsia</taxon>
    </lineage>
</organism>
<sequence>MFFNDIFMDKDVEGSYSNSYDKMINLASRVFVDDNVDADRKKELYLLLCCAYGQLDDFDNKKNSI</sequence>
<name>A0A2P2BU59_9FIRM</name>
<evidence type="ECO:0000313" key="2">
    <source>
        <dbReference type="Proteomes" id="UP000245695"/>
    </source>
</evidence>
<dbReference type="Proteomes" id="UP000245695">
    <property type="component" value="Chromosome 1"/>
</dbReference>
<evidence type="ECO:0000313" key="1">
    <source>
        <dbReference type="EMBL" id="CEI73888.1"/>
    </source>
</evidence>
<gene>
    <name evidence="1" type="ORF">FRIFI_2362</name>
</gene>